<name>A0AAD7SSY3_9TELE</name>
<evidence type="ECO:0000313" key="2">
    <source>
        <dbReference type="Proteomes" id="UP001221898"/>
    </source>
</evidence>
<protein>
    <submittedName>
        <fullName evidence="1">Uncharacterized protein</fullName>
    </submittedName>
</protein>
<proteinExistence type="predicted"/>
<comment type="caution">
    <text evidence="1">The sequence shown here is derived from an EMBL/GenBank/DDBJ whole genome shotgun (WGS) entry which is preliminary data.</text>
</comment>
<accession>A0AAD7SSY3</accession>
<organism evidence="1 2">
    <name type="scientific">Aldrovandia affinis</name>
    <dbReference type="NCBI Taxonomy" id="143900"/>
    <lineage>
        <taxon>Eukaryota</taxon>
        <taxon>Metazoa</taxon>
        <taxon>Chordata</taxon>
        <taxon>Craniata</taxon>
        <taxon>Vertebrata</taxon>
        <taxon>Euteleostomi</taxon>
        <taxon>Actinopterygii</taxon>
        <taxon>Neopterygii</taxon>
        <taxon>Teleostei</taxon>
        <taxon>Notacanthiformes</taxon>
        <taxon>Halosauridae</taxon>
        <taxon>Aldrovandia</taxon>
    </lineage>
</organism>
<dbReference type="AlphaFoldDB" id="A0AAD7SSY3"/>
<reference evidence="1" key="1">
    <citation type="journal article" date="2023" name="Science">
        <title>Genome structures resolve the early diversification of teleost fishes.</title>
        <authorList>
            <person name="Parey E."/>
            <person name="Louis A."/>
            <person name="Montfort J."/>
            <person name="Bouchez O."/>
            <person name="Roques C."/>
            <person name="Iampietro C."/>
            <person name="Lluch J."/>
            <person name="Castinel A."/>
            <person name="Donnadieu C."/>
            <person name="Desvignes T."/>
            <person name="Floi Bucao C."/>
            <person name="Jouanno E."/>
            <person name="Wen M."/>
            <person name="Mejri S."/>
            <person name="Dirks R."/>
            <person name="Jansen H."/>
            <person name="Henkel C."/>
            <person name="Chen W.J."/>
            <person name="Zahm M."/>
            <person name="Cabau C."/>
            <person name="Klopp C."/>
            <person name="Thompson A.W."/>
            <person name="Robinson-Rechavi M."/>
            <person name="Braasch I."/>
            <person name="Lecointre G."/>
            <person name="Bobe J."/>
            <person name="Postlethwait J.H."/>
            <person name="Berthelot C."/>
            <person name="Roest Crollius H."/>
            <person name="Guiguen Y."/>
        </authorList>
    </citation>
    <scope>NUCLEOTIDE SEQUENCE</scope>
    <source>
        <strain evidence="1">NC1722</strain>
    </source>
</reference>
<dbReference type="EMBL" id="JAINUG010000036">
    <property type="protein sequence ID" value="KAJ8408025.1"/>
    <property type="molecule type" value="Genomic_DNA"/>
</dbReference>
<keyword evidence="2" id="KW-1185">Reference proteome</keyword>
<gene>
    <name evidence="1" type="ORF">AAFF_G00262530</name>
</gene>
<evidence type="ECO:0000313" key="1">
    <source>
        <dbReference type="EMBL" id="KAJ8408025.1"/>
    </source>
</evidence>
<dbReference type="Proteomes" id="UP001221898">
    <property type="component" value="Unassembled WGS sequence"/>
</dbReference>
<sequence>MEIKMEEHDYCAAPKAAALDDATGESLKGKVERLDLQAVQVHHRFGLRFATYHYFMAFWCLIEPEITKTVWVTWARNGISQQ</sequence>